<keyword evidence="4" id="KW-1185">Reference proteome</keyword>
<protein>
    <recommendedName>
        <fullName evidence="2">Clr5 domain-containing protein</fullName>
    </recommendedName>
</protein>
<feature type="region of interest" description="Disordered" evidence="1">
    <location>
        <begin position="162"/>
        <end position="191"/>
    </location>
</feature>
<proteinExistence type="predicted"/>
<dbReference type="OMA" id="VEQQVNY"/>
<feature type="domain" description="Clr5" evidence="2">
    <location>
        <begin position="7"/>
        <end position="58"/>
    </location>
</feature>
<feature type="compositionally biased region" description="Polar residues" evidence="1">
    <location>
        <begin position="180"/>
        <end position="191"/>
    </location>
</feature>
<reference evidence="3 4" key="1">
    <citation type="submission" date="2014-02" db="EMBL/GenBank/DDBJ databases">
        <title>The Genome Sequence of Trichophyton interdigitale MR816.</title>
        <authorList>
            <consortium name="The Broad Institute Genomics Platform"/>
            <person name="Cuomo C.A."/>
            <person name="White T.C."/>
            <person name="Graser Y."/>
            <person name="Martinez-Rossi N."/>
            <person name="Heitman J."/>
            <person name="Young S.K."/>
            <person name="Zeng Q."/>
            <person name="Gargeya S."/>
            <person name="Abouelleil A."/>
            <person name="Alvarado L."/>
            <person name="Chapman S.B."/>
            <person name="Gainer-Dewar J."/>
            <person name="Goldberg J."/>
            <person name="Griggs A."/>
            <person name="Gujja S."/>
            <person name="Hansen M."/>
            <person name="Howarth C."/>
            <person name="Imamovic A."/>
            <person name="Larimer J."/>
            <person name="Martinez D."/>
            <person name="Murphy C."/>
            <person name="Pearson M.D."/>
            <person name="Persinoti G."/>
            <person name="Poon T."/>
            <person name="Priest M."/>
            <person name="Roberts A.D."/>
            <person name="Saif S."/>
            <person name="Shea T.D."/>
            <person name="Sykes S.N."/>
            <person name="Wortman J."/>
            <person name="Nusbaum C."/>
            <person name="Birren B."/>
        </authorList>
    </citation>
    <scope>NUCLEOTIDE SEQUENCE [LARGE SCALE GENOMIC DNA]</scope>
    <source>
        <strain evidence="3 4">MR816</strain>
    </source>
</reference>
<feature type="compositionally biased region" description="Polar residues" evidence="1">
    <location>
        <begin position="242"/>
        <end position="258"/>
    </location>
</feature>
<organism evidence="3 4">
    <name type="scientific">Trichophyton interdigitale (strain MR816)</name>
    <dbReference type="NCBI Taxonomy" id="1215338"/>
    <lineage>
        <taxon>Eukaryota</taxon>
        <taxon>Fungi</taxon>
        <taxon>Dikarya</taxon>
        <taxon>Ascomycota</taxon>
        <taxon>Pezizomycotina</taxon>
        <taxon>Eurotiomycetes</taxon>
        <taxon>Eurotiomycetidae</taxon>
        <taxon>Onygenales</taxon>
        <taxon>Arthrodermataceae</taxon>
        <taxon>Trichophyton</taxon>
    </lineage>
</organism>
<evidence type="ECO:0000259" key="2">
    <source>
        <dbReference type="Pfam" id="PF14420"/>
    </source>
</evidence>
<evidence type="ECO:0000313" key="3">
    <source>
        <dbReference type="EMBL" id="KDB26566.1"/>
    </source>
</evidence>
<feature type="compositionally biased region" description="Polar residues" evidence="1">
    <location>
        <begin position="347"/>
        <end position="372"/>
    </location>
</feature>
<comment type="caution">
    <text evidence="3">The sequence shown here is derived from an EMBL/GenBank/DDBJ whole genome shotgun (WGS) entry which is preliminary data.</text>
</comment>
<dbReference type="HOGENOM" id="CLU_648855_0_0_1"/>
<dbReference type="InterPro" id="IPR025676">
    <property type="entry name" value="Clr5_dom"/>
</dbReference>
<gene>
    <name evidence="3" type="ORF">H109_01634</name>
</gene>
<dbReference type="Proteomes" id="UP000024533">
    <property type="component" value="Unassembled WGS sequence"/>
</dbReference>
<dbReference type="OrthoDB" id="5308957at2759"/>
<name>A0A059JFA6_TRIIM</name>
<dbReference type="STRING" id="1215338.A0A059JFA6"/>
<dbReference type="EMBL" id="AOKY01000121">
    <property type="protein sequence ID" value="KDB26566.1"/>
    <property type="molecule type" value="Genomic_DNA"/>
</dbReference>
<evidence type="ECO:0000256" key="1">
    <source>
        <dbReference type="SAM" id="MobiDB-lite"/>
    </source>
</evidence>
<evidence type="ECO:0000313" key="4">
    <source>
        <dbReference type="Proteomes" id="UP000024533"/>
    </source>
</evidence>
<accession>A0A059JFA6</accession>
<feature type="region of interest" description="Disordered" evidence="1">
    <location>
        <begin position="209"/>
        <end position="258"/>
    </location>
</feature>
<sequence>MKTTIPSEVWETKRSQISNLYTEEEWPLKQVMKKIRTEDFNPTETQLRSRLKKWGVTKPSRQRRKRPASRPADRGGSLSLSPAQAMELRSRVGGNYPPHFIGYPPPAGQPVHSEAWDSRVRWVIAPSHDRGHQLKTAPCCDGRRASASSIVSLIEGPCQSPISYSDHHHHHSHTIDRHYPNTSPTHGSSSNVESCSALAFSGINHNLTTSSGDITPPSDAASSGLPAGWQSPDSAHHAVRTPRSTLPSPAIQPTSPWSYPTPEMCQRCSPTIYPLDDPTVEQQVNYVKEYLDNDDSLSYPSVLDLPLNDGEILDSYSVKPWKRPSSSGEGSVRFSCAGDASPSQDCQNIKSQTSAPSATCTTVVTPPSSLDATSGYPKIESPGPLDISTIGGPTDSMGLTSHQSYPSDVMGNDYLLAPAMLS</sequence>
<feature type="region of interest" description="Disordered" evidence="1">
    <location>
        <begin position="37"/>
        <end position="82"/>
    </location>
</feature>
<feature type="compositionally biased region" description="Basic residues" evidence="1">
    <location>
        <begin position="49"/>
        <end position="68"/>
    </location>
</feature>
<feature type="region of interest" description="Disordered" evidence="1">
    <location>
        <begin position="347"/>
        <end position="405"/>
    </location>
</feature>
<dbReference type="AlphaFoldDB" id="A0A059JFA6"/>
<dbReference type="Pfam" id="PF14420">
    <property type="entry name" value="Clr5"/>
    <property type="match status" value="1"/>
</dbReference>